<reference evidence="2 3" key="1">
    <citation type="submission" date="2016-10" db="EMBL/GenBank/DDBJ databases">
        <authorList>
            <person name="de Groot N.N."/>
        </authorList>
    </citation>
    <scope>NUCLEOTIDE SEQUENCE [LARGE SCALE GENOMIC DNA]</scope>
    <source>
        <strain evidence="2 3">CGMCC 1.9157</strain>
    </source>
</reference>
<evidence type="ECO:0000313" key="2">
    <source>
        <dbReference type="EMBL" id="SFO52646.1"/>
    </source>
</evidence>
<dbReference type="InterPro" id="IPR036388">
    <property type="entry name" value="WH-like_DNA-bd_sf"/>
</dbReference>
<dbReference type="InterPro" id="IPR043129">
    <property type="entry name" value="ATPase_NBD"/>
</dbReference>
<dbReference type="OrthoDB" id="9810372at2"/>
<dbReference type="InterPro" id="IPR049874">
    <property type="entry name" value="ROK_cs"/>
</dbReference>
<dbReference type="Gene3D" id="1.10.10.10">
    <property type="entry name" value="Winged helix-like DNA-binding domain superfamily/Winged helix DNA-binding domain"/>
    <property type="match status" value="1"/>
</dbReference>
<dbReference type="InterPro" id="IPR036390">
    <property type="entry name" value="WH_DNA-bd_sf"/>
</dbReference>
<protein>
    <submittedName>
        <fullName evidence="2">Sugar kinase of the NBD/HSP70 family, may contain an N-terminal HTH domain</fullName>
    </submittedName>
</protein>
<dbReference type="SUPFAM" id="SSF46785">
    <property type="entry name" value="Winged helix' DNA-binding domain"/>
    <property type="match status" value="1"/>
</dbReference>
<dbReference type="RefSeq" id="WP_090073448.1">
    <property type="nucleotide sequence ID" value="NZ_FOVR01000007.1"/>
</dbReference>
<keyword evidence="3" id="KW-1185">Reference proteome</keyword>
<keyword evidence="2" id="KW-0418">Kinase</keyword>
<evidence type="ECO:0000256" key="1">
    <source>
        <dbReference type="ARBA" id="ARBA00006479"/>
    </source>
</evidence>
<accession>A0A1I5HXK3</accession>
<dbReference type="Gene3D" id="3.30.420.40">
    <property type="match status" value="2"/>
</dbReference>
<keyword evidence="2" id="KW-0808">Transferase</keyword>
<gene>
    <name evidence="2" type="ORF">SAMN04488056_107182</name>
</gene>
<sequence length="412" mass="45285">MRNSIKKTSQITEQRSQGRNLVFSHIRNNFQVARIDIANATGMSPATVTSITAELIAAGLIEEVQREVEPGQSKRGRPRVDLKLRGESHIVAGMKLTGRSISAVVLDLEGKQLGKAKVPMPRPPIDRTALCKLIPQVVETVSASAGVKPEDLSAVGIGLPGTIQATEGFVDWCPLFQEQEFNLKQLMEEIMPMPVFVENDANAVAIAELWFGFGRDVPDFLVVTIEQGVGLGIVLDGEIFRGTQGFGAEFGHTKVQSEGALCRCGQRGCLEAYVADYALLREANLFKHWEEGTSEEDRLVQLFAAAKEGDRMAKSIFDRASRMFSMGLANLVNLFDPAMVILSGEQMQFDYLYAQQVFDMVRSSTILKGHHEPEIRIHKWGDMMWAKGAAAFALEEVVRISLDQLGSAETSA</sequence>
<dbReference type="STRING" id="655353.SAMN04488056_107182"/>
<evidence type="ECO:0000313" key="3">
    <source>
        <dbReference type="Proteomes" id="UP000199236"/>
    </source>
</evidence>
<dbReference type="AlphaFoldDB" id="A0A1I5HXK3"/>
<dbReference type="GO" id="GO:0016301">
    <property type="term" value="F:kinase activity"/>
    <property type="evidence" value="ECO:0007669"/>
    <property type="project" value="UniProtKB-KW"/>
</dbReference>
<dbReference type="CDD" id="cd24073">
    <property type="entry name" value="ASKHA_ATPase_ROK_CYANR"/>
    <property type="match status" value="1"/>
</dbReference>
<organism evidence="2 3">
    <name type="scientific">Cohaesibacter marisflavi</name>
    <dbReference type="NCBI Taxonomy" id="655353"/>
    <lineage>
        <taxon>Bacteria</taxon>
        <taxon>Pseudomonadati</taxon>
        <taxon>Pseudomonadota</taxon>
        <taxon>Alphaproteobacteria</taxon>
        <taxon>Hyphomicrobiales</taxon>
        <taxon>Cohaesibacteraceae</taxon>
    </lineage>
</organism>
<dbReference type="EMBL" id="FOVR01000007">
    <property type="protein sequence ID" value="SFO52646.1"/>
    <property type="molecule type" value="Genomic_DNA"/>
</dbReference>
<dbReference type="Proteomes" id="UP000199236">
    <property type="component" value="Unassembled WGS sequence"/>
</dbReference>
<name>A0A1I5HXK3_9HYPH</name>
<proteinExistence type="inferred from homology"/>
<dbReference type="PANTHER" id="PTHR18964">
    <property type="entry name" value="ROK (REPRESSOR, ORF, KINASE) FAMILY"/>
    <property type="match status" value="1"/>
</dbReference>
<dbReference type="PANTHER" id="PTHR18964:SF149">
    <property type="entry name" value="BIFUNCTIONAL UDP-N-ACETYLGLUCOSAMINE 2-EPIMERASE_N-ACETYLMANNOSAMINE KINASE"/>
    <property type="match status" value="1"/>
</dbReference>
<comment type="similarity">
    <text evidence="1">Belongs to the ROK (NagC/XylR) family.</text>
</comment>
<dbReference type="PROSITE" id="PS01125">
    <property type="entry name" value="ROK"/>
    <property type="match status" value="1"/>
</dbReference>
<dbReference type="InterPro" id="IPR000600">
    <property type="entry name" value="ROK"/>
</dbReference>
<dbReference type="Pfam" id="PF00480">
    <property type="entry name" value="ROK"/>
    <property type="match status" value="1"/>
</dbReference>
<dbReference type="SUPFAM" id="SSF53067">
    <property type="entry name" value="Actin-like ATPase domain"/>
    <property type="match status" value="1"/>
</dbReference>